<evidence type="ECO:0000313" key="4">
    <source>
        <dbReference type="EMBL" id="EFN51578.1"/>
    </source>
</evidence>
<dbReference type="InterPro" id="IPR000679">
    <property type="entry name" value="Znf_GATA"/>
</dbReference>
<proteinExistence type="predicted"/>
<feature type="compositionally biased region" description="Low complexity" evidence="2">
    <location>
        <begin position="448"/>
        <end position="459"/>
    </location>
</feature>
<organism evidence="5">
    <name type="scientific">Chlorella variabilis</name>
    <name type="common">Green alga</name>
    <dbReference type="NCBI Taxonomy" id="554065"/>
    <lineage>
        <taxon>Eukaryota</taxon>
        <taxon>Viridiplantae</taxon>
        <taxon>Chlorophyta</taxon>
        <taxon>core chlorophytes</taxon>
        <taxon>Trebouxiophyceae</taxon>
        <taxon>Chlorellales</taxon>
        <taxon>Chlorellaceae</taxon>
        <taxon>Chlorella clade</taxon>
        <taxon>Chlorella</taxon>
    </lineage>
</organism>
<dbReference type="SMART" id="SM00401">
    <property type="entry name" value="ZnF_GATA"/>
    <property type="match status" value="1"/>
</dbReference>
<dbReference type="OrthoDB" id="515401at2759"/>
<evidence type="ECO:0000256" key="2">
    <source>
        <dbReference type="SAM" id="MobiDB-lite"/>
    </source>
</evidence>
<evidence type="ECO:0000259" key="3">
    <source>
        <dbReference type="PROSITE" id="PS50114"/>
    </source>
</evidence>
<dbReference type="RefSeq" id="XP_005843680.1">
    <property type="nucleotide sequence ID" value="XM_005843618.1"/>
</dbReference>
<feature type="compositionally biased region" description="Basic residues" evidence="2">
    <location>
        <begin position="301"/>
        <end position="312"/>
    </location>
</feature>
<dbReference type="Gene3D" id="3.30.50.10">
    <property type="entry name" value="Erythroid Transcription Factor GATA-1, subunit A"/>
    <property type="match status" value="1"/>
</dbReference>
<dbReference type="GO" id="GO:0008270">
    <property type="term" value="F:zinc ion binding"/>
    <property type="evidence" value="ECO:0007669"/>
    <property type="project" value="UniProtKB-KW"/>
</dbReference>
<evidence type="ECO:0000313" key="5">
    <source>
        <dbReference type="Proteomes" id="UP000008141"/>
    </source>
</evidence>
<dbReference type="KEGG" id="cvr:CHLNCDRAFT_140071"/>
<keyword evidence="1" id="KW-0479">Metal-binding</keyword>
<dbReference type="EMBL" id="GL433862">
    <property type="protein sequence ID" value="EFN51578.1"/>
    <property type="molecule type" value="Genomic_DNA"/>
</dbReference>
<feature type="compositionally biased region" description="Low complexity" evidence="2">
    <location>
        <begin position="313"/>
        <end position="327"/>
    </location>
</feature>
<dbReference type="Pfam" id="PF00320">
    <property type="entry name" value="GATA"/>
    <property type="match status" value="1"/>
</dbReference>
<dbReference type="eggNOG" id="ENOG502T2T8">
    <property type="taxonomic scope" value="Eukaryota"/>
</dbReference>
<dbReference type="PROSITE" id="PS50114">
    <property type="entry name" value="GATA_ZN_FINGER_2"/>
    <property type="match status" value="1"/>
</dbReference>
<dbReference type="STRING" id="554065.E1ZRI7"/>
<dbReference type="CDD" id="cd00202">
    <property type="entry name" value="ZnF_GATA"/>
    <property type="match status" value="1"/>
</dbReference>
<dbReference type="SUPFAM" id="SSF57716">
    <property type="entry name" value="Glucocorticoid receptor-like (DNA-binding domain)"/>
    <property type="match status" value="1"/>
</dbReference>
<dbReference type="Proteomes" id="UP000008141">
    <property type="component" value="Unassembled WGS sequence"/>
</dbReference>
<protein>
    <recommendedName>
        <fullName evidence="3">GATA-type domain-containing protein</fullName>
    </recommendedName>
</protein>
<dbReference type="AlphaFoldDB" id="E1ZRI7"/>
<reference evidence="4 5" key="1">
    <citation type="journal article" date="2010" name="Plant Cell">
        <title>The Chlorella variabilis NC64A genome reveals adaptation to photosymbiosis, coevolution with viruses, and cryptic sex.</title>
        <authorList>
            <person name="Blanc G."/>
            <person name="Duncan G."/>
            <person name="Agarkova I."/>
            <person name="Borodovsky M."/>
            <person name="Gurnon J."/>
            <person name="Kuo A."/>
            <person name="Lindquist E."/>
            <person name="Lucas S."/>
            <person name="Pangilinan J."/>
            <person name="Polle J."/>
            <person name="Salamov A."/>
            <person name="Terry A."/>
            <person name="Yamada T."/>
            <person name="Dunigan D.D."/>
            <person name="Grigoriev I.V."/>
            <person name="Claverie J.M."/>
            <person name="Van Etten J.L."/>
        </authorList>
    </citation>
    <scope>NUCLEOTIDE SEQUENCE [LARGE SCALE GENOMIC DNA]</scope>
    <source>
        <strain evidence="4 5">NC64A</strain>
    </source>
</reference>
<feature type="domain" description="GATA-type" evidence="3">
    <location>
        <begin position="329"/>
        <end position="373"/>
    </location>
</feature>
<dbReference type="GO" id="GO:0043565">
    <property type="term" value="F:sequence-specific DNA binding"/>
    <property type="evidence" value="ECO:0007669"/>
    <property type="project" value="InterPro"/>
</dbReference>
<keyword evidence="1" id="KW-0863">Zinc-finger</keyword>
<feature type="region of interest" description="Disordered" evidence="2">
    <location>
        <begin position="184"/>
        <end position="228"/>
    </location>
</feature>
<feature type="region of interest" description="Disordered" evidence="2">
    <location>
        <begin position="286"/>
        <end position="327"/>
    </location>
</feature>
<feature type="region of interest" description="Disordered" evidence="2">
    <location>
        <begin position="32"/>
        <end position="66"/>
    </location>
</feature>
<dbReference type="GeneID" id="17350995"/>
<name>E1ZRI7_CHLVA</name>
<dbReference type="InParanoid" id="E1ZRI7"/>
<keyword evidence="5" id="KW-1185">Reference proteome</keyword>
<dbReference type="GO" id="GO:0006355">
    <property type="term" value="P:regulation of DNA-templated transcription"/>
    <property type="evidence" value="ECO:0007669"/>
    <property type="project" value="InterPro"/>
</dbReference>
<gene>
    <name evidence="4" type="ORF">CHLNCDRAFT_140071</name>
</gene>
<sequence length="568" mass="56669">MPAAAAAAPSPLKPLERDADAIQSLLGLAAAPSGELSPTGPWQGWESSGAGREDAQLRRRLSHSDMQQPRLRFPAPLFRLLFGDVSSSSSRGTQVALQTDGGGCVEAAAVQDGGAYLVAGQAVQQLYRTLGADLADVLTFQAAGCTSSGTPIAACCLAAKADPAVRKAAAAAAAAADAAAAQRSAAGSPASPELLLPSQQQRQQQRQAPGSGAGAAGRHADEQEPLAPPTIANTDALAAAAPGSGNTASQGDAAEAEAAAALAAAADDESESAAAAAAVAAAAAAASMDDSGRDPDWQAKPKARGRPRKRRPTGTASTAAGASSGRQAQEAAATCAHCGTTDTPRWWRDNYPVGTLCNACGIWLKRHGYPRPVQFFLNPLTAGAATTGSAKVAAAAAAAAAQQQQQQQQQQGSTAGGGGSREAPAEAEYYLINGRPKRRRAAPGGGAPSSSTAGAAAGPEAAGEGAAAAAAAASDPPINFEAAGSRAFVAEGGSEPAAALVHFGWAPSSRAAHDMFGAVSRYGEASQEVTVDDFELLSDCKATATLQLRPGARVASWDALVLSFVGSL</sequence>
<evidence type="ECO:0000256" key="1">
    <source>
        <dbReference type="PROSITE-ProRule" id="PRU00094"/>
    </source>
</evidence>
<dbReference type="InterPro" id="IPR013088">
    <property type="entry name" value="Znf_NHR/GATA"/>
</dbReference>
<feature type="region of interest" description="Disordered" evidence="2">
    <location>
        <begin position="437"/>
        <end position="459"/>
    </location>
</feature>
<feature type="compositionally biased region" description="Low complexity" evidence="2">
    <location>
        <begin position="184"/>
        <end position="210"/>
    </location>
</feature>
<keyword evidence="1" id="KW-0862">Zinc</keyword>
<accession>E1ZRI7</accession>
<feature type="compositionally biased region" description="Basic and acidic residues" evidence="2">
    <location>
        <begin position="290"/>
        <end position="299"/>
    </location>
</feature>